<evidence type="ECO:0000259" key="6">
    <source>
        <dbReference type="Pfam" id="PF25036"/>
    </source>
</evidence>
<evidence type="ECO:0000256" key="4">
    <source>
        <dbReference type="SAM" id="MobiDB-lite"/>
    </source>
</evidence>
<organism evidence="7 8">
    <name type="scientific">Plasmodiophora brassicae</name>
    <name type="common">Clubroot disease agent</name>
    <dbReference type="NCBI Taxonomy" id="37360"/>
    <lineage>
        <taxon>Eukaryota</taxon>
        <taxon>Sar</taxon>
        <taxon>Rhizaria</taxon>
        <taxon>Endomyxa</taxon>
        <taxon>Phytomyxea</taxon>
        <taxon>Plasmodiophorida</taxon>
        <taxon>Plasmodiophoridae</taxon>
        <taxon>Plasmodiophora</taxon>
    </lineage>
</organism>
<dbReference type="Pfam" id="PF12624">
    <property type="entry name" value="VPS13_N"/>
    <property type="match status" value="1"/>
</dbReference>
<feature type="domain" description="Vacuolar protein sorting-associated protein 13 VPS13 adaptor binding" evidence="6">
    <location>
        <begin position="2497"/>
        <end position="2697"/>
    </location>
</feature>
<dbReference type="EMBL" id="OVEO01000002">
    <property type="protein sequence ID" value="SPQ93868.1"/>
    <property type="molecule type" value="Genomic_DNA"/>
</dbReference>
<dbReference type="PANTHER" id="PTHR16166:SF93">
    <property type="entry name" value="INTERMEMBRANE LIPID TRANSFER PROTEIN VPS13"/>
    <property type="match status" value="1"/>
</dbReference>
<gene>
    <name evidence="7" type="ORF">PLBR_LOCUS1083</name>
</gene>
<dbReference type="InterPro" id="IPR026847">
    <property type="entry name" value="VPS13"/>
</dbReference>
<evidence type="ECO:0000313" key="8">
    <source>
        <dbReference type="Proteomes" id="UP000290189"/>
    </source>
</evidence>
<feature type="compositionally biased region" description="Polar residues" evidence="4">
    <location>
        <begin position="3370"/>
        <end position="3394"/>
    </location>
</feature>
<dbReference type="GO" id="GO:0006623">
    <property type="term" value="P:protein targeting to vacuole"/>
    <property type="evidence" value="ECO:0007669"/>
    <property type="project" value="TreeGrafter"/>
</dbReference>
<reference evidence="7 8" key="1">
    <citation type="submission" date="2018-03" db="EMBL/GenBank/DDBJ databases">
        <authorList>
            <person name="Fogelqvist J."/>
        </authorList>
    </citation>
    <scope>NUCLEOTIDE SEQUENCE [LARGE SCALE GENOMIC DNA]</scope>
</reference>
<feature type="region of interest" description="Disordered" evidence="4">
    <location>
        <begin position="3366"/>
        <end position="3408"/>
    </location>
</feature>
<dbReference type="InterPro" id="IPR009543">
    <property type="entry name" value="VPS13_VAB"/>
</dbReference>
<proteinExistence type="inferred from homology"/>
<evidence type="ECO:0000256" key="3">
    <source>
        <dbReference type="ARBA" id="ARBA00023055"/>
    </source>
</evidence>
<dbReference type="PANTHER" id="PTHR16166">
    <property type="entry name" value="VACUOLAR PROTEIN SORTING-ASSOCIATED PROTEIN VPS13"/>
    <property type="match status" value="1"/>
</dbReference>
<keyword evidence="7" id="KW-0496">Mitochondrion</keyword>
<comment type="similarity">
    <text evidence="1">Belongs to the VPS13 family.</text>
</comment>
<evidence type="ECO:0000259" key="5">
    <source>
        <dbReference type="Pfam" id="PF12624"/>
    </source>
</evidence>
<evidence type="ECO:0000313" key="7">
    <source>
        <dbReference type="EMBL" id="SPQ93868.1"/>
    </source>
</evidence>
<keyword evidence="3" id="KW-0445">Lipid transport</keyword>
<evidence type="ECO:0000256" key="1">
    <source>
        <dbReference type="ARBA" id="ARBA00006545"/>
    </source>
</evidence>
<dbReference type="GO" id="GO:0006869">
    <property type="term" value="P:lipid transport"/>
    <property type="evidence" value="ECO:0007669"/>
    <property type="project" value="UniProtKB-KW"/>
</dbReference>
<dbReference type="Pfam" id="PF25036">
    <property type="entry name" value="VPS13_VAB"/>
    <property type="match status" value="1"/>
</dbReference>
<dbReference type="Proteomes" id="UP000290189">
    <property type="component" value="Unassembled WGS sequence"/>
</dbReference>
<feature type="domain" description="Chorein N-terminal" evidence="5">
    <location>
        <begin position="1"/>
        <end position="547"/>
    </location>
</feature>
<sequence length="3408" mass="378288">MLEGLVRRILVDRFGDYVHGMDEARLSSGLSRGELLLSDLRLKDRATEALGLAPSFKLHYGVIGKMRVDLPGLTSLGSKPVLIRVENVYLLMAACRPEANRSGSLLAEAQKLARLRKRQSIEHAMTSLLSYLPSGAGGAASSSSSSSGGFIQSFVPITVILANLRLEIINLHIRCEDSSATQPGRQFAFGISATLIKLRAVDQAGRDTFVSESTSVSRRKVEAQDLSIYWDSDINDSDNPMWVSAFDDQGGSENDDESRSTDSLRDRNDALELRMCEGIATQSGFPDFSSIRHDCFIMPPITACAYLQINSDFSNFDTGRCRVDCDIPRLALHIRSHQFKDVKSIVSYRAALQKRLSAAEILLRLQSRRPQRSVRERPIVWFQYAVLSTIELIRSRRGSRYGECRSGSWSWVTQRNICNDRRAYMSIYQRRLRRQGKSESARPLIDSAVVANGTDNGSSAAARSAVDKILGHVSSAVDIIEDDAELQRLEDRLPTPLLVLFRSLVHEHHAVEQTIKQKLEVQNATGYFSWLFTSSPGAADLSDDQKQAIRKETNLISKMNTGVVPTDFEVFHLSFETDVLFTLYQDRNGTDTGDLPLASVDVNLNVKFIQSPSSLQCHLFSKRFRASDLTAPERQPLTILSLHPSNPDVSYVLQLFLESWSDPGAHLDLSLSLNLQTTRLVWDGRFFKRVIRFLHASHNRSARRLFDAAFWQWTEAQQAFLLSSLTRHRRRHLSVSLGVLSITIVEDHPDVIGIAWRGITIRSEPDGTGNVTDRIVADLDQVQISLRSSNTVDDWILLEPLNVHCVTKLSLQLSLLDVDARFDPIHLAFDIDRLLAALHICHSAFITAFSFLRPDDAGGKPPSGPNVLRQITAPLFSVLSSPIGPVEAQSAGRFDSKSHFVTNVSFVADAISVHSLVLLRARSLAGTITPVASTVSCRTIHIYDFEHSRGCDFEPILSCSEEHQLLAVSSRRSDDDVEVTVELHSARIQWSPFTAQCLLDAYSRVIHKYSELKTLPSPSAVNVAQPGHRSISNRKMNVAFTDCNLTFNKRDRHLCQFCIGDGMIRFNSSPYSVTMDFRRSTIRDTSTAALFAVGHPPSNVTASLFHFDIDEGDPARHWMHVRGTITDCHVVFFNRFIQEFVDYFSNGVVGIWYGFNPDRKDLWPDYRPVLHGPFCLVELAFPDLRVTIPSADTRSETFRAYGIELTAENMLVSNRAYAGDDGWRSAEWIFSISRVSITHVSTRPFDGRVAITFSTDWTSTRVPWMDIDVSFSSICLRLPDKGSLRFIALSFRENFGESWVQPLLLPGENESSWYLDDVLADQASTIRVGFSTDRFEFDYHRFSLACGKVAGTLSRKADYSLILGINFLASEATLDAALLFGSQDDGFISTEWTISGDFLSNHLHVTVSNVVVEVFPTILSSSLQQLAPRSRRSDDWSWTPYVSSQLPVRPIGVNSLLKTANASREQIISVEFVSSMGDVLSLQINVAVVAIAAAQCLLTNREFGEPQFGRDADQLLDQCNLWRFFDLPSILPILQGSSSDSLVRLLRRASENSIPDSKRTDFEFGKITLDELLSFVDDRSVGLIIFLLRHHLVMDCAASKCPFPWPISFVSRLADHWSKGTWPLRCFCRPSNSQDLDDDPLATALDWSLSTCRLQDFHVPLTTSTPGLDLSLPHLFVSVLREIQTRHESNRSFLALIPTKAEAVTSLTDVVDLVSCNQVSSPQTSVRDLVSVILVCAMCRSSPILPLGHGREMHFETVLPGISRLSRHIFFGLAYLITACCSSGEIVPACLRICEYLEWNESSCHAMSACLARLCQQMSSSDPTSVTALMHDLGPPPKATVASKALSAIVVTANSLCFNISLSHDSDFCLKLVSSFDFSHSKLDNADPVITLGIERVQLLRCNRGSTGPWIGIYQVISADTGSDGVGCPLKLELASQSSEGRPGMNINARLGWVYFYLSLNDLKHAGQLYEAFCAEFNRIPRSRAPTTRSIYSIDASMKLASFSFCNPNGRVNAEGVRDSVFCFTTTVQSATIIASQDNSVAVQCSPLISCSFMHPKLAVREPVLEPVRLALSLTYRHVERLPPTRDLNSSRSLSPMVTDFSVGAKGHLSSTKDVVILVTDAVRLNISPETVSSASRVFHSASSSQPLEGSPKKGSVFMLHNLTGWTISWSAGEDSGQVDNAVCVSLFTLGPDPWEPRHALSLSFGDRWRTINDAFVGTIGSFLFPLIPHPPVTAENAYRLPHDGLVLQSIIEDGHTLLVAHSSIGYANCSTRCLRIEVVDSLDSGTRNSVKFDLEPRQRQWVPLFASAWDSFSISVVDQDGNSRRIVELSHSGLRRDLHSEYLVKVSNCSFLFICAASGGEWPGKLTITVRAPLEVSNLLAYPVQIDSVDVSASAIMFFSMPGFSWSNPIDIFEKRGKRSNAFSSEVVAIRDAISSLHVVVTVTRNLSDDALDDLFFGSAKFESLPGQDWGEVTEIVLENQRWYPGKKWSSKLLPVSLRNPQGGTVVDLGINISAAHSPFDNTWVACFIPRYIVHNSFDADHATVYIHQFSSYVPDNLCTVNPRRQQAFFFREPSDHLRRRKGIETLIRVGVRFTANPDDGEAVFWTSEFDINTVGLHVVLVKNSYGSRHVVQIQVSLDRASVILFIGETDTSRPRYLVRNELPTPVCVYQSTSSSCSTKFDIAGKSSCQDFAWDFLSVPDRLLTITMDGVSKEVEIDRLGTVGKISADAFVTVFADGVTNVLLVTASERRARRLAQIFDNNDDGSEFSGSSGSPEASDCTFRFNARVDDVGLSLIASDRSELMFASVRSIEIIMAELSSISKFDLSCDSIQVDNQLFVDRTVSPPYHFPIVLRSRCVDEQPFFWIHTVRSYHTPHMRYYKVFSVAMEPFSIFLEERYIVDMLSFAYSIQNALGMDERDRFKPVRARECLGQWVADVAEAEPFKVGELLYFEVLRTPTVKFNLSFKKSPQSLVHSYLRDEGLSMGLSQLAGVLLTNLEAKPIRRTGHVYAHLCDRAGSLRAKLVADYKGSIVLEFIGSFGYNVAALGGVVPIWSCLREGVRDFRKEIAGSLRHGNVRRGLARGTFSLIDHTARGLMMPVVGLSTGLGDAFTALTFDPEFGSRRAAEVARKPQHVIDGLLRGGRSAAMGVFNGFTAIVRQPVIGFRQRHDAIGLAKGVGKGVVQAVAAPVVGVFDAINHIGTGIAQTPRYLRRDSSLERTVGRMRLPRAFYGQAKAIRPYLLVDAVIVEALRTADPPIDGPLYYVLPARPGQGALVYAIVNRGIVAVNAPVHRNRPRLLWFQSWSSIRVIELDPQTDTIKVHVITHSERNSYRRLCLEDVPSAYESLTKMHRRHLSTLRVRRIAAGQRSPELSTSTSQNLARGMSGSTIPQSAADSLPVPETSTHNDN</sequence>
<name>A0A3P3Y103_PLABS</name>
<protein>
    <submittedName>
        <fullName evidence="7">Uncharacterized protein</fullName>
    </submittedName>
</protein>
<geneLocation type="mitochondrion" evidence="7"/>
<feature type="region of interest" description="Disordered" evidence="4">
    <location>
        <begin position="242"/>
        <end position="264"/>
    </location>
</feature>
<evidence type="ECO:0000256" key="2">
    <source>
        <dbReference type="ARBA" id="ARBA00022448"/>
    </source>
</evidence>
<keyword evidence="2" id="KW-0813">Transport</keyword>
<accession>A0A3P3Y103</accession>
<dbReference type="InterPro" id="IPR026854">
    <property type="entry name" value="VPS13_N"/>
</dbReference>
<dbReference type="GO" id="GO:0045053">
    <property type="term" value="P:protein retention in Golgi apparatus"/>
    <property type="evidence" value="ECO:0007669"/>
    <property type="project" value="TreeGrafter"/>
</dbReference>